<name>A0A4R1YVL4_9RHOB</name>
<dbReference type="GO" id="GO:0006508">
    <property type="term" value="P:proteolysis"/>
    <property type="evidence" value="ECO:0007669"/>
    <property type="project" value="UniProtKB-KW"/>
</dbReference>
<accession>A0A4R1YVL4</accession>
<dbReference type="Pfam" id="PF25209">
    <property type="entry name" value="Phage_capsid_4"/>
    <property type="match status" value="1"/>
</dbReference>
<dbReference type="EMBL" id="SLVM01000008">
    <property type="protein sequence ID" value="TCM85171.1"/>
    <property type="molecule type" value="Genomic_DNA"/>
</dbReference>
<dbReference type="Pfam" id="PF04586">
    <property type="entry name" value="Peptidase_S78"/>
    <property type="match status" value="1"/>
</dbReference>
<sequence>MTGHDIALHRSASLSIGSFDADARTVEATISTFADVTRRDARGAYVERLDPAGLDLSNLTGVPLLDGHRQGSARDVIGVLETHRMESGQLVATFRLSGAADAAPIIERISEGTLRGVSVGYRVTRWQESRDGQGQRVRTAVAWQIHEASAVAIAADPGATFRSGTPMPLDNENDRAELIQRIRSAHALPEDWATRMTEAADELTDDEIRQSGRDEALTRRRSLPQIRVGHSSDDPAALRTRQADALAFRMAGGELPEASRDFVGLSLKEMAADALARSGVSVRGLSTDELFQRAAHGTSDFPLVVSNAMGKVAAEAYRAAESPLKALARQRTLPNFKESTSIRLGEMGRLEEMTEQGEFKATSRAENGETLHLRTFGRKINVSRKLMIDDDLNLLGDMTAAMGQAAAQTEADELVSLLTANPDLSDGTPVFDASRGNLGTVDFNQAGLFDEVASARAHMRTVKGLDGKTIIDAAPKYLIVSPAMETDAERFLSAIYAPKTDDANPFAGKLELVIEPRLTGAGWFLMADPARLASLQYAYLAAAPGVQIQRMESWETLGMSFRAFLDFGCGWLDWRGAYYSAA</sequence>
<organism evidence="5 6">
    <name type="scientific">Rhodovulum steppense</name>
    <dbReference type="NCBI Taxonomy" id="540251"/>
    <lineage>
        <taxon>Bacteria</taxon>
        <taxon>Pseudomonadati</taxon>
        <taxon>Pseudomonadota</taxon>
        <taxon>Alphaproteobacteria</taxon>
        <taxon>Rhodobacterales</taxon>
        <taxon>Paracoccaceae</taxon>
        <taxon>Rhodovulum</taxon>
    </lineage>
</organism>
<evidence type="ECO:0000256" key="3">
    <source>
        <dbReference type="ARBA" id="ARBA00022801"/>
    </source>
</evidence>
<keyword evidence="6" id="KW-1185">Reference proteome</keyword>
<reference evidence="5 6" key="1">
    <citation type="submission" date="2019-03" db="EMBL/GenBank/DDBJ databases">
        <title>Genomic Encyclopedia of Type Strains, Phase IV (KMG-IV): sequencing the most valuable type-strain genomes for metagenomic binning, comparative biology and taxonomic classification.</title>
        <authorList>
            <person name="Goeker M."/>
        </authorList>
    </citation>
    <scope>NUCLEOTIDE SEQUENCE [LARGE SCALE GENOMIC DNA]</scope>
    <source>
        <strain evidence="5 6">DSM 21153</strain>
    </source>
</reference>
<gene>
    <name evidence="5" type="ORF">EV216_10822</name>
</gene>
<comment type="caution">
    <text evidence="5">The sequence shown here is derived from an EMBL/GenBank/DDBJ whole genome shotgun (WGS) entry which is preliminary data.</text>
</comment>
<dbReference type="InterPro" id="IPR054613">
    <property type="entry name" value="Peptidase_S78_dom"/>
</dbReference>
<evidence type="ECO:0000256" key="1">
    <source>
        <dbReference type="ARBA" id="ARBA00022612"/>
    </source>
</evidence>
<dbReference type="Proteomes" id="UP000295277">
    <property type="component" value="Unassembled WGS sequence"/>
</dbReference>
<keyword evidence="3" id="KW-0378">Hydrolase</keyword>
<proteinExistence type="predicted"/>
<evidence type="ECO:0000313" key="5">
    <source>
        <dbReference type="EMBL" id="TCM85171.1"/>
    </source>
</evidence>
<feature type="domain" description="Prohead serine protease" evidence="4">
    <location>
        <begin position="43"/>
        <end position="160"/>
    </location>
</feature>
<keyword evidence="1" id="KW-1188">Viral release from host cell</keyword>
<keyword evidence="2 5" id="KW-0645">Protease</keyword>
<evidence type="ECO:0000313" key="6">
    <source>
        <dbReference type="Proteomes" id="UP000295277"/>
    </source>
</evidence>
<dbReference type="GO" id="GO:0008233">
    <property type="term" value="F:peptidase activity"/>
    <property type="evidence" value="ECO:0007669"/>
    <property type="project" value="UniProtKB-KW"/>
</dbReference>
<evidence type="ECO:0000256" key="2">
    <source>
        <dbReference type="ARBA" id="ARBA00022670"/>
    </source>
</evidence>
<dbReference type="AlphaFoldDB" id="A0A4R1YVL4"/>
<evidence type="ECO:0000259" key="4">
    <source>
        <dbReference type="Pfam" id="PF04586"/>
    </source>
</evidence>
<protein>
    <submittedName>
        <fullName evidence="5">HK97 family phage prohead protease</fullName>
    </submittedName>
</protein>
<dbReference type="RefSeq" id="WP_165899177.1">
    <property type="nucleotide sequence ID" value="NZ_SLVM01000008.1"/>
</dbReference>